<evidence type="ECO:0000313" key="11">
    <source>
        <dbReference type="EMBL" id="TNC60050.1"/>
    </source>
</evidence>
<evidence type="ECO:0000256" key="4">
    <source>
        <dbReference type="ARBA" id="ARBA00022519"/>
    </source>
</evidence>
<dbReference type="InterPro" id="IPR055348">
    <property type="entry name" value="DctQ"/>
</dbReference>
<sequence>MLLPKLARRLALSCELSAAAIFTVVCLLNFTQVIGRYAIGSSLTWAEEIMRYSMIWVMMLGGTAAIYRGDHMAVDSVVEALPSRRRHILRSVLFGIGGTFCVMLAWYGWPAAINNAQQSAAASGLPMILPYLALPIGAVLMLAQIVLCWIVGFHSTVVEEEAW</sequence>
<keyword evidence="5 9" id="KW-0812">Transmembrane</keyword>
<keyword evidence="2 9" id="KW-0813">Transport</keyword>
<evidence type="ECO:0000256" key="2">
    <source>
        <dbReference type="ARBA" id="ARBA00022448"/>
    </source>
</evidence>
<evidence type="ECO:0000256" key="3">
    <source>
        <dbReference type="ARBA" id="ARBA00022475"/>
    </source>
</evidence>
<dbReference type="GO" id="GO:0015740">
    <property type="term" value="P:C4-dicarboxylate transport"/>
    <property type="evidence" value="ECO:0007669"/>
    <property type="project" value="TreeGrafter"/>
</dbReference>
<keyword evidence="7 9" id="KW-0472">Membrane</keyword>
<dbReference type="OrthoDB" id="4964541at2"/>
<reference evidence="11 12" key="1">
    <citation type="submission" date="2019-06" db="EMBL/GenBank/DDBJ databases">
        <authorList>
            <person name="Jiang L."/>
        </authorList>
    </citation>
    <scope>NUCLEOTIDE SEQUENCE [LARGE SCALE GENOMIC DNA]</scope>
    <source>
        <strain evidence="11 12">YIM 48858</strain>
    </source>
</reference>
<name>A0A5C4N3E3_9RHOB</name>
<dbReference type="Pfam" id="PF04290">
    <property type="entry name" value="DctQ"/>
    <property type="match status" value="1"/>
</dbReference>
<evidence type="ECO:0000256" key="1">
    <source>
        <dbReference type="ARBA" id="ARBA00004429"/>
    </source>
</evidence>
<keyword evidence="4 9" id="KW-0997">Cell inner membrane</keyword>
<feature type="transmembrane region" description="Helical" evidence="9">
    <location>
        <begin position="129"/>
        <end position="153"/>
    </location>
</feature>
<accession>A0A5C4N3E3</accession>
<evidence type="ECO:0000256" key="9">
    <source>
        <dbReference type="RuleBase" id="RU369079"/>
    </source>
</evidence>
<dbReference type="EMBL" id="VDFV01000087">
    <property type="protein sequence ID" value="TNC60050.1"/>
    <property type="molecule type" value="Genomic_DNA"/>
</dbReference>
<evidence type="ECO:0000256" key="7">
    <source>
        <dbReference type="ARBA" id="ARBA00023136"/>
    </source>
</evidence>
<feature type="transmembrane region" description="Helical" evidence="9">
    <location>
        <begin position="49"/>
        <end position="67"/>
    </location>
</feature>
<feature type="transmembrane region" description="Helical" evidence="9">
    <location>
        <begin position="88"/>
        <end position="109"/>
    </location>
</feature>
<evidence type="ECO:0000256" key="5">
    <source>
        <dbReference type="ARBA" id="ARBA00022692"/>
    </source>
</evidence>
<comment type="caution">
    <text evidence="11">The sequence shown here is derived from an EMBL/GenBank/DDBJ whole genome shotgun (WGS) entry which is preliminary data.</text>
</comment>
<dbReference type="GO" id="GO:0005886">
    <property type="term" value="C:plasma membrane"/>
    <property type="evidence" value="ECO:0007669"/>
    <property type="project" value="UniProtKB-SubCell"/>
</dbReference>
<proteinExistence type="inferred from homology"/>
<dbReference type="GO" id="GO:0022857">
    <property type="term" value="F:transmembrane transporter activity"/>
    <property type="evidence" value="ECO:0007669"/>
    <property type="project" value="UniProtKB-UniRule"/>
</dbReference>
<evidence type="ECO:0000259" key="10">
    <source>
        <dbReference type="Pfam" id="PF04290"/>
    </source>
</evidence>
<keyword evidence="12" id="KW-1185">Reference proteome</keyword>
<keyword evidence="3" id="KW-1003">Cell membrane</keyword>
<comment type="similarity">
    <text evidence="8 9">Belongs to the TRAP transporter small permease family.</text>
</comment>
<comment type="subunit">
    <text evidence="9">The complex comprises the extracytoplasmic solute receptor protein and the two transmembrane proteins.</text>
</comment>
<feature type="transmembrane region" description="Helical" evidence="9">
    <location>
        <begin position="12"/>
        <end position="34"/>
    </location>
</feature>
<dbReference type="PANTHER" id="PTHR35011">
    <property type="entry name" value="2,3-DIKETO-L-GULONATE TRAP TRANSPORTER SMALL PERMEASE PROTEIN YIAM"/>
    <property type="match status" value="1"/>
</dbReference>
<protein>
    <recommendedName>
        <fullName evidence="9">TRAP transporter small permease protein</fullName>
    </recommendedName>
</protein>
<keyword evidence="6 9" id="KW-1133">Transmembrane helix</keyword>
<organism evidence="11 12">
    <name type="scientific">Rubellimicrobium roseum</name>
    <dbReference type="NCBI Taxonomy" id="687525"/>
    <lineage>
        <taxon>Bacteria</taxon>
        <taxon>Pseudomonadati</taxon>
        <taxon>Pseudomonadota</taxon>
        <taxon>Alphaproteobacteria</taxon>
        <taxon>Rhodobacterales</taxon>
        <taxon>Roseobacteraceae</taxon>
        <taxon>Rubellimicrobium</taxon>
    </lineage>
</organism>
<gene>
    <name evidence="11" type="ORF">FHG71_22345</name>
</gene>
<dbReference type="PANTHER" id="PTHR35011:SF2">
    <property type="entry name" value="2,3-DIKETO-L-GULONATE TRAP TRANSPORTER SMALL PERMEASE PROTEIN YIAM"/>
    <property type="match status" value="1"/>
</dbReference>
<evidence type="ECO:0000313" key="12">
    <source>
        <dbReference type="Proteomes" id="UP000305709"/>
    </source>
</evidence>
<dbReference type="Proteomes" id="UP000305709">
    <property type="component" value="Unassembled WGS sequence"/>
</dbReference>
<dbReference type="RefSeq" id="WP_139083943.1">
    <property type="nucleotide sequence ID" value="NZ_VDFV01000087.1"/>
</dbReference>
<feature type="domain" description="Tripartite ATP-independent periplasmic transporters DctQ component" evidence="10">
    <location>
        <begin position="26"/>
        <end position="147"/>
    </location>
</feature>
<dbReference type="AlphaFoldDB" id="A0A5C4N3E3"/>
<dbReference type="InterPro" id="IPR007387">
    <property type="entry name" value="TRAP_DctQ"/>
</dbReference>
<comment type="function">
    <text evidence="9">Part of the tripartite ATP-independent periplasmic (TRAP) transport system.</text>
</comment>
<evidence type="ECO:0000256" key="6">
    <source>
        <dbReference type="ARBA" id="ARBA00022989"/>
    </source>
</evidence>
<evidence type="ECO:0000256" key="8">
    <source>
        <dbReference type="ARBA" id="ARBA00038436"/>
    </source>
</evidence>
<comment type="subcellular location">
    <subcellularLocation>
        <location evidence="1 9">Cell inner membrane</location>
        <topology evidence="1 9">Multi-pass membrane protein</topology>
    </subcellularLocation>
</comment>